<gene>
    <name evidence="10" type="primary">LOC113510609</name>
</gene>
<reference evidence="10" key="1">
    <citation type="submission" date="2025-08" db="UniProtKB">
        <authorList>
            <consortium name="RefSeq"/>
        </authorList>
    </citation>
    <scope>IDENTIFICATION</scope>
    <source>
        <tissue evidence="10">Whole larvae</tissue>
    </source>
</reference>
<evidence type="ECO:0000259" key="8">
    <source>
        <dbReference type="Pfam" id="PF01266"/>
    </source>
</evidence>
<feature type="binding site" evidence="7">
    <location>
        <begin position="304"/>
        <end position="309"/>
    </location>
    <ligand>
        <name>FAD</name>
        <dbReference type="ChEBI" id="CHEBI:57692"/>
    </ligand>
</feature>
<dbReference type="GeneID" id="113510609"/>
<comment type="cofactor">
    <cofactor evidence="1 7">
        <name>FAD</name>
        <dbReference type="ChEBI" id="CHEBI:57692"/>
    </cofactor>
</comment>
<evidence type="ECO:0000256" key="4">
    <source>
        <dbReference type="ARBA" id="ARBA00022630"/>
    </source>
</evidence>
<dbReference type="SUPFAM" id="SSF51971">
    <property type="entry name" value="Nucleotide-binding domain"/>
    <property type="match status" value="1"/>
</dbReference>
<feature type="binding site" evidence="7">
    <location>
        <position position="166"/>
    </location>
    <ligand>
        <name>FAD</name>
        <dbReference type="ChEBI" id="CHEBI:57692"/>
    </ligand>
</feature>
<evidence type="ECO:0000256" key="5">
    <source>
        <dbReference type="ARBA" id="ARBA00022827"/>
    </source>
</evidence>
<protein>
    <submittedName>
        <fullName evidence="10">D-amino-acid oxidase</fullName>
    </submittedName>
</protein>
<dbReference type="RefSeq" id="XP_026749868.2">
    <property type="nucleotide sequence ID" value="XM_026894067.2"/>
</dbReference>
<evidence type="ECO:0000256" key="6">
    <source>
        <dbReference type="ARBA" id="ARBA00023002"/>
    </source>
</evidence>
<dbReference type="Gene3D" id="3.30.9.10">
    <property type="entry name" value="D-Amino Acid Oxidase, subunit A, domain 2"/>
    <property type="match status" value="1"/>
</dbReference>
<dbReference type="InParanoid" id="A0A6J1WAJ1"/>
<evidence type="ECO:0000313" key="10">
    <source>
        <dbReference type="RefSeq" id="XP_026749868.2"/>
    </source>
</evidence>
<sequence length="333" mass="37679">MVKIAVIGGGINGFSSAVKIKEKFKDAQVVLFSDEFSPNTTGDGSGGLWYPYLCSNTPEHLLIKWGIETYQFVHGLWRKGGHDINLMPMYSLYKNKERFIRPKWASMVFGYHELEEKQLRYLGELYSSAYSAGETFSTFVLLPPSMIKYMETRFKNANGNVINARVGSLHDVILRDYDVIINCTGLGSRDMVPDDAVFPIRGQIAKVVAPWVNQTIMDDDRENYIIPNVNMCVLGGTHQEHDYNRQVDEKDKEMILNGCQAILPSLKNAQLVNHWVGLRPGRSEIRLEPEVIDGKLYIHNYGHGGSGFTLFWGCATNVVDLLEKYLNKSQSKL</sequence>
<dbReference type="Proteomes" id="UP001652740">
    <property type="component" value="Unplaced"/>
</dbReference>
<evidence type="ECO:0000256" key="2">
    <source>
        <dbReference type="ARBA" id="ARBA00004253"/>
    </source>
</evidence>
<comment type="subcellular location">
    <subcellularLocation>
        <location evidence="2">Peroxisome matrix</location>
    </subcellularLocation>
</comment>
<keyword evidence="6" id="KW-0560">Oxidoreductase</keyword>
<dbReference type="PANTHER" id="PTHR11530">
    <property type="entry name" value="D-AMINO ACID OXIDASE"/>
    <property type="match status" value="1"/>
</dbReference>
<accession>A0A6J1WAJ1</accession>
<evidence type="ECO:0000256" key="7">
    <source>
        <dbReference type="PIRSR" id="PIRSR000189-1"/>
    </source>
</evidence>
<evidence type="ECO:0000256" key="3">
    <source>
        <dbReference type="ARBA" id="ARBA00006730"/>
    </source>
</evidence>
<feature type="domain" description="FAD dependent oxidoreductase" evidence="8">
    <location>
        <begin position="3"/>
        <end position="320"/>
    </location>
</feature>
<comment type="similarity">
    <text evidence="3">Belongs to the DAMOX/DASOX family.</text>
</comment>
<dbReference type="GO" id="GO:0003884">
    <property type="term" value="F:D-amino-acid oxidase activity"/>
    <property type="evidence" value="ECO:0007669"/>
    <property type="project" value="InterPro"/>
</dbReference>
<dbReference type="KEGG" id="gmw:113510609"/>
<dbReference type="Pfam" id="PF01266">
    <property type="entry name" value="DAO"/>
    <property type="match status" value="1"/>
</dbReference>
<name>A0A6J1WAJ1_GALME</name>
<dbReference type="Gene3D" id="3.40.50.720">
    <property type="entry name" value="NAD(P)-binding Rossmann-like Domain"/>
    <property type="match status" value="1"/>
</dbReference>
<dbReference type="AlphaFoldDB" id="A0A6J1WAJ1"/>
<dbReference type="PIRSF" id="PIRSF000189">
    <property type="entry name" value="D-aa_oxidase"/>
    <property type="match status" value="1"/>
</dbReference>
<dbReference type="GO" id="GO:0019478">
    <property type="term" value="P:D-amino acid catabolic process"/>
    <property type="evidence" value="ECO:0007669"/>
    <property type="project" value="TreeGrafter"/>
</dbReference>
<feature type="binding site" evidence="7">
    <location>
        <position position="279"/>
    </location>
    <ligand>
        <name>D-dopa</name>
        <dbReference type="ChEBI" id="CHEBI:149689"/>
    </ligand>
</feature>
<organism evidence="9 10">
    <name type="scientific">Galleria mellonella</name>
    <name type="common">Greater wax moth</name>
    <dbReference type="NCBI Taxonomy" id="7137"/>
    <lineage>
        <taxon>Eukaryota</taxon>
        <taxon>Metazoa</taxon>
        <taxon>Ecdysozoa</taxon>
        <taxon>Arthropoda</taxon>
        <taxon>Hexapoda</taxon>
        <taxon>Insecta</taxon>
        <taxon>Pterygota</taxon>
        <taxon>Neoptera</taxon>
        <taxon>Endopterygota</taxon>
        <taxon>Lepidoptera</taxon>
        <taxon>Glossata</taxon>
        <taxon>Ditrysia</taxon>
        <taxon>Pyraloidea</taxon>
        <taxon>Pyralidae</taxon>
        <taxon>Galleriinae</taxon>
        <taxon>Galleria</taxon>
    </lineage>
</organism>
<dbReference type="SUPFAM" id="SSF54373">
    <property type="entry name" value="FAD-linked reductases, C-terminal domain"/>
    <property type="match status" value="1"/>
</dbReference>
<feature type="binding site" evidence="7">
    <location>
        <position position="224"/>
    </location>
    <ligand>
        <name>D-dopa</name>
        <dbReference type="ChEBI" id="CHEBI:149689"/>
    </ligand>
</feature>
<dbReference type="InterPro" id="IPR023209">
    <property type="entry name" value="DAO"/>
</dbReference>
<dbReference type="FunCoup" id="A0A6J1WAJ1">
    <property type="interactions" value="117"/>
</dbReference>
<dbReference type="GO" id="GO:0005782">
    <property type="term" value="C:peroxisomal matrix"/>
    <property type="evidence" value="ECO:0007669"/>
    <property type="project" value="UniProtKB-SubCell"/>
</dbReference>
<keyword evidence="5 7" id="KW-0274">FAD</keyword>
<dbReference type="PANTHER" id="PTHR11530:SF11">
    <property type="entry name" value="D-ASPARTATE OXIDASE"/>
    <property type="match status" value="1"/>
</dbReference>
<keyword evidence="4" id="KW-0285">Flavoprotein</keyword>
<evidence type="ECO:0000313" key="9">
    <source>
        <dbReference type="Proteomes" id="UP001652740"/>
    </source>
</evidence>
<feature type="binding site" evidence="7">
    <location>
        <position position="184"/>
    </location>
    <ligand>
        <name>FAD</name>
        <dbReference type="ChEBI" id="CHEBI:57692"/>
    </ligand>
</feature>
<keyword evidence="9" id="KW-1185">Reference proteome</keyword>
<feature type="binding site" evidence="7">
    <location>
        <position position="305"/>
    </location>
    <ligand>
        <name>D-dopa</name>
        <dbReference type="ChEBI" id="CHEBI:149689"/>
    </ligand>
</feature>
<evidence type="ECO:0000256" key="1">
    <source>
        <dbReference type="ARBA" id="ARBA00001974"/>
    </source>
</evidence>
<dbReference type="InterPro" id="IPR006076">
    <property type="entry name" value="FAD-dep_OxRdtase"/>
</dbReference>
<proteinExistence type="inferred from homology"/>
<dbReference type="GO" id="GO:0071949">
    <property type="term" value="F:FAD binding"/>
    <property type="evidence" value="ECO:0007669"/>
    <property type="project" value="InterPro"/>
</dbReference>